<dbReference type="EMBL" id="DS814325">
    <property type="protein sequence ID" value="EEC11300.1"/>
    <property type="molecule type" value="Genomic_DNA"/>
</dbReference>
<proteinExistence type="predicted"/>
<dbReference type="InParanoid" id="B7PXH8"/>
<evidence type="ECO:0000313" key="3">
    <source>
        <dbReference type="Proteomes" id="UP000001555"/>
    </source>
</evidence>
<reference evidence="1 3" key="1">
    <citation type="submission" date="2008-03" db="EMBL/GenBank/DDBJ databases">
        <title>Annotation of Ixodes scapularis.</title>
        <authorList>
            <consortium name="Ixodes scapularis Genome Project Consortium"/>
            <person name="Caler E."/>
            <person name="Hannick L.I."/>
            <person name="Bidwell S."/>
            <person name="Joardar V."/>
            <person name="Thiagarajan M."/>
            <person name="Amedeo P."/>
            <person name="Galinsky K.J."/>
            <person name="Schobel S."/>
            <person name="Inman J."/>
            <person name="Hostetler J."/>
            <person name="Miller J."/>
            <person name="Hammond M."/>
            <person name="Megy K."/>
            <person name="Lawson D."/>
            <person name="Kodira C."/>
            <person name="Sutton G."/>
            <person name="Meyer J."/>
            <person name="Hill C.A."/>
            <person name="Birren B."/>
            <person name="Nene V."/>
            <person name="Collins F."/>
            <person name="Alarcon-Chaidez F."/>
            <person name="Wikel S."/>
            <person name="Strausberg R."/>
        </authorList>
    </citation>
    <scope>NUCLEOTIDE SEQUENCE [LARGE SCALE GENOMIC DNA]</scope>
    <source>
        <strain evidence="3">Wikel</strain>
        <strain evidence="1">Wikel colony</strain>
    </source>
</reference>
<dbReference type="Proteomes" id="UP000001555">
    <property type="component" value="Unassembled WGS sequence"/>
</dbReference>
<name>B7PXH8_IXOSC</name>
<dbReference type="EMBL" id="ABJB010847053">
    <property type="status" value="NOT_ANNOTATED_CDS"/>
    <property type="molecule type" value="Genomic_DNA"/>
</dbReference>
<evidence type="ECO:0000313" key="1">
    <source>
        <dbReference type="EMBL" id="EEC11300.1"/>
    </source>
</evidence>
<dbReference type="PaxDb" id="6945-B7PXH8"/>
<dbReference type="VEuPathDB" id="VectorBase:ISCI009632"/>
<organism>
    <name type="scientific">Ixodes scapularis</name>
    <name type="common">Black-legged tick</name>
    <name type="synonym">Deer tick</name>
    <dbReference type="NCBI Taxonomy" id="6945"/>
    <lineage>
        <taxon>Eukaryota</taxon>
        <taxon>Metazoa</taxon>
        <taxon>Ecdysozoa</taxon>
        <taxon>Arthropoda</taxon>
        <taxon>Chelicerata</taxon>
        <taxon>Arachnida</taxon>
        <taxon>Acari</taxon>
        <taxon>Parasitiformes</taxon>
        <taxon>Ixodida</taxon>
        <taxon>Ixodoidea</taxon>
        <taxon>Ixodidae</taxon>
        <taxon>Ixodinae</taxon>
        <taxon>Ixodes</taxon>
    </lineage>
</organism>
<dbReference type="AlphaFoldDB" id="B7PXH8"/>
<dbReference type="HOGENOM" id="CLU_2981364_0_0_1"/>
<reference evidence="2" key="2">
    <citation type="submission" date="2020-05" db="UniProtKB">
        <authorList>
            <consortium name="EnsemblMetazoa"/>
        </authorList>
    </citation>
    <scope>IDENTIFICATION</scope>
    <source>
        <strain evidence="2">wikel</strain>
    </source>
</reference>
<dbReference type="EnsemblMetazoa" id="ISCW009632-RA">
    <property type="protein sequence ID" value="ISCW009632-PA"/>
    <property type="gene ID" value="ISCW009632"/>
</dbReference>
<protein>
    <submittedName>
        <fullName evidence="1 2">Uncharacterized protein</fullName>
    </submittedName>
</protein>
<gene>
    <name evidence="1" type="ORF">IscW_ISCW009632</name>
</gene>
<dbReference type="EMBL" id="ABJB010061847">
    <property type="status" value="NOT_ANNOTATED_CDS"/>
    <property type="molecule type" value="Genomic_DNA"/>
</dbReference>
<keyword evidence="3" id="KW-1185">Reference proteome</keyword>
<sequence length="58" mass="5835">MYECPCHSGIYCTPKASTGPTLISTGNQTAVPGLHLPGSAVNLAALADVGQPVIQVSP</sequence>
<dbReference type="EMBL" id="ABJB010905300">
    <property type="status" value="NOT_ANNOTATED_CDS"/>
    <property type="molecule type" value="Genomic_DNA"/>
</dbReference>
<evidence type="ECO:0000313" key="2">
    <source>
        <dbReference type="EnsemblMetazoa" id="ISCW009632-PA"/>
    </source>
</evidence>
<dbReference type="VEuPathDB" id="VectorBase:ISCW009632"/>
<dbReference type="EMBL" id="ABJB010054071">
    <property type="status" value="NOT_ANNOTATED_CDS"/>
    <property type="molecule type" value="Genomic_DNA"/>
</dbReference>
<accession>B7PXH8</accession>
<dbReference type="EMBL" id="ABJB010721382">
    <property type="status" value="NOT_ANNOTATED_CDS"/>
    <property type="molecule type" value="Genomic_DNA"/>
</dbReference>